<dbReference type="Gene3D" id="3.40.50.300">
    <property type="entry name" value="P-loop containing nucleotide triphosphate hydrolases"/>
    <property type="match status" value="2"/>
</dbReference>
<sequence>MNHTYPRGSIWRRWDLHLHTPETKKNSNFDGSSIEEQWDNFYKTIHEYVGDGSDPLKAIAAIGVTDYLSIDNYFKIKNEKKLPGCVKLLIPNIEARMTPIAKDAPINIHFLFDPIFDSQIESQFLANLYFKTPNDKFYATKPELVRLGRMHRNSPSLPESEAYKEGIDQFVLEPESIREVFKDKKELRDKVIIIVSNNSGDGASGARSHSDYLTESGGSQLGETIDAVYQLADCVFSSNPSDKGYFLGLTKETADVILKRYGSLLPCVHGCDAHENKKIFAPDGERYCWIKSDPTFEGLKQVLYEPADRVFTGSTYPSLKPDYNTIDRIEISGNEFFSNEPIYFNENLTCIIGGKSTGKSLLLHNMALALDSEQAIEKSNKSGTKIQNIPELKVFWRDGTESSIASKGSAGTENRKIIYIPQTYLNKLSDEQEETTEIDTIIQDVILQNEDSHEDHKTMESSLWEHTEEATQLILTLISTHQEIAKLHAERLEKGDEKGVGTEIAKLEGQLADLSKSYELSEQDISTYQKSVEFVQRYTRILKAFDGTKEKLKSTTSIIEEASIDPEDFSAFKEQISEAIEFTIQEANKIWSQRRESILISIDKTITETKEKLKVAETKVSELQPKISGHGQITQLSTLITAEKQKLASITELNAKIETQNKNFEDTLQNLCDNFFEFRKSQEDYAQKINTRLNELPSDDLEFRVEVVFRSGHLKQSLARILNNHSYARSSLKETLKDPSETNITIEFLKELVRSILSTAQQSLSLKSEYDNESGLREIFINWYNINYIVKLDNDDIHDMSPGKKALVLLRLLISLAESKCPILIDQPEDDLDNRSIFGELIEFIKKRKIDRQIIIVTHNANIVVGSDAELVVVANQHGKNSPNANYRFEYHAGSIENNYPLPLRAGDQTQGVLDRQGIQGHICDILEGGLAAFALRGKKYRSLGNAP</sequence>
<dbReference type="AlphaFoldDB" id="A0A212J0M2"/>
<name>A0A212J0M2_9DELT</name>
<reference evidence="1" key="1">
    <citation type="submission" date="2016-04" db="EMBL/GenBank/DDBJ databases">
        <authorList>
            <person name="Evans L.H."/>
            <person name="Alamgir A."/>
            <person name="Owens N."/>
            <person name="Weber N.D."/>
            <person name="Virtaneva K."/>
            <person name="Barbian K."/>
            <person name="Babar A."/>
            <person name="Rosenke K."/>
        </authorList>
    </citation>
    <scope>NUCLEOTIDE SEQUENCE</scope>
    <source>
        <strain evidence="1">86</strain>
    </source>
</reference>
<dbReference type="NCBIfam" id="NF045780">
    <property type="entry name" value="TrlF_fam_ATP"/>
    <property type="match status" value="1"/>
</dbReference>
<dbReference type="InterPro" id="IPR027417">
    <property type="entry name" value="P-loop_NTPase"/>
</dbReference>
<evidence type="ECO:0000313" key="1">
    <source>
        <dbReference type="EMBL" id="SBV93006.1"/>
    </source>
</evidence>
<proteinExistence type="predicted"/>
<gene>
    <name evidence="1" type="ORF">KL86DPRO_10458</name>
</gene>
<dbReference type="InterPro" id="IPR054787">
    <property type="entry name" value="TrlF_ATPase"/>
</dbReference>
<accession>A0A212J0M2</accession>
<dbReference type="EMBL" id="FLUQ01000001">
    <property type="protein sequence ID" value="SBV93006.1"/>
    <property type="molecule type" value="Genomic_DNA"/>
</dbReference>
<organism evidence="1">
    <name type="scientific">uncultured delta proteobacterium</name>
    <dbReference type="NCBI Taxonomy" id="34034"/>
    <lineage>
        <taxon>Bacteria</taxon>
        <taxon>Deltaproteobacteria</taxon>
        <taxon>environmental samples</taxon>
    </lineage>
</organism>
<dbReference type="SUPFAM" id="SSF52540">
    <property type="entry name" value="P-loop containing nucleoside triphosphate hydrolases"/>
    <property type="match status" value="1"/>
</dbReference>
<protein>
    <submittedName>
        <fullName evidence="1">Putative ATPase involved in DNA repair</fullName>
    </submittedName>
</protein>